<dbReference type="AlphaFoldDB" id="A0ABD5X3H7"/>
<dbReference type="PROSITE" id="PS50267">
    <property type="entry name" value="NA_NEUROTRAN_SYMP_3"/>
    <property type="match status" value="1"/>
</dbReference>
<dbReference type="Pfam" id="PF00209">
    <property type="entry name" value="SNF"/>
    <property type="match status" value="2"/>
</dbReference>
<keyword evidence="4 7" id="KW-1133">Transmembrane helix</keyword>
<feature type="transmembrane region" description="Helical" evidence="7">
    <location>
        <begin position="416"/>
        <end position="438"/>
    </location>
</feature>
<dbReference type="PANTHER" id="PTHR42948">
    <property type="entry name" value="TRANSPORTER"/>
    <property type="match status" value="1"/>
</dbReference>
<dbReference type="GO" id="GO:0016020">
    <property type="term" value="C:membrane"/>
    <property type="evidence" value="ECO:0007669"/>
    <property type="project" value="UniProtKB-SubCell"/>
</dbReference>
<feature type="transmembrane region" description="Helical" evidence="7">
    <location>
        <begin position="217"/>
        <end position="243"/>
    </location>
</feature>
<keyword evidence="2 6" id="KW-0813">Transport</keyword>
<dbReference type="EMBL" id="JBHSZQ010000008">
    <property type="protein sequence ID" value="MFC7125645.1"/>
    <property type="molecule type" value="Genomic_DNA"/>
</dbReference>
<evidence type="ECO:0000256" key="1">
    <source>
        <dbReference type="ARBA" id="ARBA00004141"/>
    </source>
</evidence>
<organism evidence="8 9">
    <name type="scientific">Halovenus rubra</name>
    <dbReference type="NCBI Taxonomy" id="869890"/>
    <lineage>
        <taxon>Archaea</taxon>
        <taxon>Methanobacteriati</taxon>
        <taxon>Methanobacteriota</taxon>
        <taxon>Stenosarchaea group</taxon>
        <taxon>Halobacteria</taxon>
        <taxon>Halobacteriales</taxon>
        <taxon>Haloarculaceae</taxon>
        <taxon>Halovenus</taxon>
    </lineage>
</organism>
<dbReference type="CDD" id="cd10336">
    <property type="entry name" value="SLC6sbd_Tyt1-Like"/>
    <property type="match status" value="1"/>
</dbReference>
<evidence type="ECO:0000256" key="6">
    <source>
        <dbReference type="RuleBase" id="RU003732"/>
    </source>
</evidence>
<name>A0ABD5X3H7_9EURY</name>
<accession>A0ABD5X3H7</accession>
<evidence type="ECO:0000256" key="3">
    <source>
        <dbReference type="ARBA" id="ARBA00022692"/>
    </source>
</evidence>
<dbReference type="PRINTS" id="PR00176">
    <property type="entry name" value="NANEUSMPORT"/>
</dbReference>
<evidence type="ECO:0000256" key="2">
    <source>
        <dbReference type="ARBA" id="ARBA00022448"/>
    </source>
</evidence>
<feature type="transmembrane region" description="Helical" evidence="7">
    <location>
        <begin position="146"/>
        <end position="164"/>
    </location>
</feature>
<reference evidence="8 9" key="1">
    <citation type="journal article" date="2014" name="Int. J. Syst. Evol. Microbiol.">
        <title>Complete genome sequence of Corynebacterium casei LMG S-19264T (=DSM 44701T), isolated from a smear-ripened cheese.</title>
        <authorList>
            <consortium name="US DOE Joint Genome Institute (JGI-PGF)"/>
            <person name="Walter F."/>
            <person name="Albersmeier A."/>
            <person name="Kalinowski J."/>
            <person name="Ruckert C."/>
        </authorList>
    </citation>
    <scope>NUCLEOTIDE SEQUENCE [LARGE SCALE GENOMIC DNA]</scope>
    <source>
        <strain evidence="8 9">CGMCC 4.7215</strain>
    </source>
</reference>
<sequence>MSEQPSKREGWSTRVAFILAAVGSAVGLGNIWRFPFITGENGGAGFLLVYLLFIGIVGFPAILVEFVIGRKTDRNPVGAMREIGHGIWKYVGWVFVVTTFVIMSYYSVIAGWTIRYTVLGLQDGYKADIAAAGEQFGQLSSGLEAMALHGLFLLAIIAIVGLGIRRGIELAVKVMVPAIIAIVLGLAAWASTLSGASEGYSFYLSPDLGRIMADWTSILPAAAGQAFFTLSLGFGIMITYASYIDEDRNLATDGAIIICFDTVIAVLVGLIVFPILFSAGVDPGEPGPGAIFVSLSAAFGDLSLGGVAGAVFFGTVIIAALSSAISLTEVVVSYAVDEHDIPRLRATVLVCALLFVLGLAPAYDIVLLSLYDGLMDGILLILGALLISVYVSWGWSDEALEELENGVGDLGPLGPTWVWLVRIPVIAVLLVSLWLGILDYVDFLTGDFADWLGEL</sequence>
<dbReference type="InterPro" id="IPR000175">
    <property type="entry name" value="Na/ntran_symport"/>
</dbReference>
<dbReference type="SUPFAM" id="SSF161070">
    <property type="entry name" value="SNF-like"/>
    <property type="match status" value="1"/>
</dbReference>
<comment type="caution">
    <text evidence="8">The sequence shown here is derived from an EMBL/GenBank/DDBJ whole genome shotgun (WGS) entry which is preliminary data.</text>
</comment>
<keyword evidence="3 6" id="KW-0812">Transmembrane</keyword>
<comment type="subcellular location">
    <subcellularLocation>
        <location evidence="1">Membrane</location>
        <topology evidence="1">Multi-pass membrane protein</topology>
    </subcellularLocation>
</comment>
<dbReference type="RefSeq" id="WP_267636968.1">
    <property type="nucleotide sequence ID" value="NZ_JAODIY010000008.1"/>
</dbReference>
<keyword evidence="5 7" id="KW-0472">Membrane</keyword>
<proteinExistence type="inferred from homology"/>
<feature type="transmembrane region" description="Helical" evidence="7">
    <location>
        <begin position="255"/>
        <end position="277"/>
    </location>
</feature>
<comment type="similarity">
    <text evidence="6">Belongs to the sodium:neurotransmitter symporter (SNF) (TC 2.A.22) family.</text>
</comment>
<dbReference type="GO" id="GO:0015293">
    <property type="term" value="F:symporter activity"/>
    <property type="evidence" value="ECO:0007669"/>
    <property type="project" value="UniProtKB-KW"/>
</dbReference>
<dbReference type="PROSITE" id="PS00610">
    <property type="entry name" value="NA_NEUROTRAN_SYMP_1"/>
    <property type="match status" value="1"/>
</dbReference>
<feature type="transmembrane region" description="Helical" evidence="7">
    <location>
        <begin position="44"/>
        <end position="69"/>
    </location>
</feature>
<dbReference type="Proteomes" id="UP001596414">
    <property type="component" value="Unassembled WGS sequence"/>
</dbReference>
<evidence type="ECO:0000256" key="5">
    <source>
        <dbReference type="ARBA" id="ARBA00023136"/>
    </source>
</evidence>
<feature type="transmembrane region" description="Helical" evidence="7">
    <location>
        <begin position="176"/>
        <end position="197"/>
    </location>
</feature>
<dbReference type="InterPro" id="IPR037272">
    <property type="entry name" value="SNS_sf"/>
</dbReference>
<keyword evidence="6" id="KW-0769">Symport</keyword>
<evidence type="ECO:0000313" key="9">
    <source>
        <dbReference type="Proteomes" id="UP001596414"/>
    </source>
</evidence>
<evidence type="ECO:0000256" key="7">
    <source>
        <dbReference type="SAM" id="Phobius"/>
    </source>
</evidence>
<evidence type="ECO:0000313" key="8">
    <source>
        <dbReference type="EMBL" id="MFC7125645.1"/>
    </source>
</evidence>
<evidence type="ECO:0000256" key="4">
    <source>
        <dbReference type="ARBA" id="ARBA00022989"/>
    </source>
</evidence>
<dbReference type="InterPro" id="IPR047218">
    <property type="entry name" value="YocR/YhdH-like"/>
</dbReference>
<feature type="transmembrane region" description="Helical" evidence="7">
    <location>
        <begin position="378"/>
        <end position="396"/>
    </location>
</feature>
<feature type="transmembrane region" description="Helical" evidence="7">
    <location>
        <begin position="12"/>
        <end position="32"/>
    </location>
</feature>
<dbReference type="NCBIfam" id="NF037979">
    <property type="entry name" value="Na_transp"/>
    <property type="match status" value="1"/>
</dbReference>
<protein>
    <recommendedName>
        <fullName evidence="6">Transporter</fullName>
    </recommendedName>
</protein>
<feature type="transmembrane region" description="Helical" evidence="7">
    <location>
        <begin position="347"/>
        <end position="371"/>
    </location>
</feature>
<feature type="transmembrane region" description="Helical" evidence="7">
    <location>
        <begin position="90"/>
        <end position="114"/>
    </location>
</feature>
<gene>
    <name evidence="8" type="ORF">ACFQJ7_06285</name>
</gene>
<dbReference type="PANTHER" id="PTHR42948:SF1">
    <property type="entry name" value="TRANSPORTER"/>
    <property type="match status" value="1"/>
</dbReference>